<organism evidence="1">
    <name type="scientific">Pseudomonas syringae pv. actinidifoliorum ICMP 18803</name>
    <dbReference type="NCBI Taxonomy" id="1194400"/>
    <lineage>
        <taxon>Bacteria</taxon>
        <taxon>Pseudomonadati</taxon>
        <taxon>Pseudomonadota</taxon>
        <taxon>Gammaproteobacteria</taxon>
        <taxon>Pseudomonadales</taxon>
        <taxon>Pseudomonadaceae</taxon>
        <taxon>Pseudomonas</taxon>
        <taxon>Pseudomonas syringae</taxon>
    </lineage>
</organism>
<protein>
    <submittedName>
        <fullName evidence="1">Uncharacterized protein</fullName>
    </submittedName>
</protein>
<gene>
    <name evidence="1" type="ORF">A237_013765</name>
</gene>
<dbReference type="AlphaFoldDB" id="A0AAT9SPI2"/>
<accession>A0AAT9SPI2</accession>
<dbReference type="EMBL" id="CP081457">
    <property type="protein sequence ID" value="UYS83640.1"/>
    <property type="molecule type" value="Genomic_DNA"/>
</dbReference>
<reference evidence="1" key="1">
    <citation type="journal article" date="2023" name="PhytoFront">
        <title>The Complete Genome Sequence of Pseudomonas syringae pv. actinidifoliorum ICMP 18803.</title>
        <authorList>
            <person name="Templeton M.D."/>
            <person name="Arshed S."/>
            <person name="Andersen M.T."/>
            <person name="Jayaraman J."/>
        </authorList>
    </citation>
    <scope>NUCLEOTIDE SEQUENCE</scope>
    <source>
        <strain evidence="1">ICMP 18803</strain>
    </source>
</reference>
<sequence length="54" mass="5856">MYSTQVRSNGAQLVEAGRLLDNGSVRIVIDTGRRIGCPRTSLTGRIQDKVVLIA</sequence>
<evidence type="ECO:0000313" key="1">
    <source>
        <dbReference type="EMBL" id="UYS83640.1"/>
    </source>
</evidence>
<dbReference type="RefSeq" id="WP_161468356.1">
    <property type="nucleotide sequence ID" value="NZ_CP081457.1"/>
</dbReference>
<proteinExistence type="predicted"/>
<name>A0AAT9SPI2_PSESX</name>